<dbReference type="RefSeq" id="WP_059150856.1">
    <property type="nucleotide sequence ID" value="NZ_KQ130453.1"/>
</dbReference>
<comment type="caution">
    <text evidence="1">The sequence shown here is derived from an EMBL/GenBank/DDBJ whole genome shotgun (WGS) entry which is preliminary data.</text>
</comment>
<evidence type="ECO:0000313" key="2">
    <source>
        <dbReference type="Proteomes" id="UP000052268"/>
    </source>
</evidence>
<gene>
    <name evidence="1" type="ORF">V474_13300</name>
</gene>
<dbReference type="OrthoDB" id="7510721at2"/>
<organism evidence="1 2">
    <name type="scientific">Novosphingobium barchaimii LL02</name>
    <dbReference type="NCBI Taxonomy" id="1114963"/>
    <lineage>
        <taxon>Bacteria</taxon>
        <taxon>Pseudomonadati</taxon>
        <taxon>Pseudomonadota</taxon>
        <taxon>Alphaproteobacteria</taxon>
        <taxon>Sphingomonadales</taxon>
        <taxon>Sphingomonadaceae</taxon>
        <taxon>Novosphingobium</taxon>
    </lineage>
</organism>
<dbReference type="Proteomes" id="UP000052268">
    <property type="component" value="Unassembled WGS sequence"/>
</dbReference>
<name>A0A0J7XXN9_9SPHN</name>
<dbReference type="PATRIC" id="fig|1114963.3.peg.1466"/>
<dbReference type="AlphaFoldDB" id="A0A0J7XXN9"/>
<keyword evidence="2" id="KW-1185">Reference proteome</keyword>
<dbReference type="EMBL" id="JACU01000004">
    <property type="protein sequence ID" value="KMS55993.1"/>
    <property type="molecule type" value="Genomic_DNA"/>
</dbReference>
<sequence>MKAVHGNIDGPLALEEDIALYGRISGGATVRSGKRFILHGTIAGDLRVEKDARAVVRGTVAGRIYNDGGRVELFGIADAIASSSCDGVTIIDPAAHVLGGGNHRSAAPRRSGARHLPL</sequence>
<evidence type="ECO:0008006" key="3">
    <source>
        <dbReference type="Google" id="ProtNLM"/>
    </source>
</evidence>
<protein>
    <recommendedName>
        <fullName evidence="3">Cell shape determination protein CcmA</fullName>
    </recommendedName>
</protein>
<accession>A0A0J7XXN9</accession>
<proteinExistence type="predicted"/>
<reference evidence="1 2" key="1">
    <citation type="journal article" date="2015" name="G3 (Bethesda)">
        <title>Insights into Ongoing Evolution of the Hexachlorocyclohexane Catabolic Pathway from Comparative Genomics of Ten Sphingomonadaceae Strains.</title>
        <authorList>
            <person name="Pearce S.L."/>
            <person name="Oakeshott J.G."/>
            <person name="Pandey G."/>
        </authorList>
    </citation>
    <scope>NUCLEOTIDE SEQUENCE [LARGE SCALE GENOMIC DNA]</scope>
    <source>
        <strain evidence="1 2">LL02</strain>
    </source>
</reference>
<evidence type="ECO:0000313" key="1">
    <source>
        <dbReference type="EMBL" id="KMS55993.1"/>
    </source>
</evidence>